<dbReference type="CDD" id="cd00448">
    <property type="entry name" value="YjgF_YER057c_UK114_family"/>
    <property type="match status" value="1"/>
</dbReference>
<dbReference type="RefSeq" id="WP_112429849.1">
    <property type="nucleotide sequence ID" value="NZ_MCIF01000002.1"/>
</dbReference>
<dbReference type="Proteomes" id="UP000248706">
    <property type="component" value="Unassembled WGS sequence"/>
</dbReference>
<evidence type="ECO:0000256" key="1">
    <source>
        <dbReference type="ARBA" id="ARBA00010552"/>
    </source>
</evidence>
<dbReference type="FunFam" id="3.30.1330.40:FF:000001">
    <property type="entry name" value="L-PSP family endoribonuclease"/>
    <property type="match status" value="1"/>
</dbReference>
<sequence>MERTKVSTTSAPAAIGPYSQAIRCGQFIYTSGQIALDPTSGELVGDDVATQTHRVLQNLQAVLQAAGSSLSRVVKTTVFLARMSDFQAMNAVYATYFSEPAPARSTVAVAELPRQALVEIECVALAEDQAGG</sequence>
<dbReference type="PROSITE" id="PS01094">
    <property type="entry name" value="UPF0076"/>
    <property type="match status" value="1"/>
</dbReference>
<dbReference type="AlphaFoldDB" id="A0A328VQF2"/>
<organism evidence="2 3">
    <name type="scientific">Thermogemmatispora tikiterensis</name>
    <dbReference type="NCBI Taxonomy" id="1825093"/>
    <lineage>
        <taxon>Bacteria</taxon>
        <taxon>Bacillati</taxon>
        <taxon>Chloroflexota</taxon>
        <taxon>Ktedonobacteria</taxon>
        <taxon>Thermogemmatisporales</taxon>
        <taxon>Thermogemmatisporaceae</taxon>
        <taxon>Thermogemmatispora</taxon>
    </lineage>
</organism>
<dbReference type="EMBL" id="MCIF01000002">
    <property type="protein sequence ID" value="RAQ96345.1"/>
    <property type="molecule type" value="Genomic_DNA"/>
</dbReference>
<dbReference type="InterPro" id="IPR019897">
    <property type="entry name" value="RidA_CS"/>
</dbReference>
<dbReference type="NCBIfam" id="TIGR00004">
    <property type="entry name" value="Rid family detoxifying hydrolase"/>
    <property type="match status" value="1"/>
</dbReference>
<protein>
    <submittedName>
        <fullName evidence="2">Reactive intermediate/imine deaminase</fullName>
    </submittedName>
</protein>
<evidence type="ECO:0000313" key="2">
    <source>
        <dbReference type="EMBL" id="RAQ96345.1"/>
    </source>
</evidence>
<dbReference type="InterPro" id="IPR006175">
    <property type="entry name" value="YjgF/YER057c/UK114"/>
</dbReference>
<dbReference type="InterPro" id="IPR006056">
    <property type="entry name" value="RidA"/>
</dbReference>
<reference evidence="2 3" key="1">
    <citation type="submission" date="2016-08" db="EMBL/GenBank/DDBJ databases">
        <title>Analysis of Carbohydrate Active Enzymes in Thermogemmatispora T81 Reveals Carbohydrate Degradation Ability.</title>
        <authorList>
            <person name="Tomazini A."/>
            <person name="Lal S."/>
            <person name="Stott M."/>
            <person name="Henrissat B."/>
            <person name="Polikarpov I."/>
            <person name="Sparling R."/>
            <person name="Levin D.B."/>
        </authorList>
    </citation>
    <scope>NUCLEOTIDE SEQUENCE [LARGE SCALE GENOMIC DNA]</scope>
    <source>
        <strain evidence="2 3">T81</strain>
    </source>
</reference>
<evidence type="ECO:0000313" key="3">
    <source>
        <dbReference type="Proteomes" id="UP000248706"/>
    </source>
</evidence>
<dbReference type="GO" id="GO:0019239">
    <property type="term" value="F:deaminase activity"/>
    <property type="evidence" value="ECO:0007669"/>
    <property type="project" value="TreeGrafter"/>
</dbReference>
<accession>A0A328VQF2</accession>
<dbReference type="InterPro" id="IPR035959">
    <property type="entry name" value="RutC-like_sf"/>
</dbReference>
<proteinExistence type="inferred from homology"/>
<dbReference type="GO" id="GO:0005829">
    <property type="term" value="C:cytosol"/>
    <property type="evidence" value="ECO:0007669"/>
    <property type="project" value="TreeGrafter"/>
</dbReference>
<dbReference type="Gene3D" id="3.30.1330.40">
    <property type="entry name" value="RutC-like"/>
    <property type="match status" value="1"/>
</dbReference>
<gene>
    <name evidence="2" type="ORF">A4R35_12435</name>
</gene>
<comment type="caution">
    <text evidence="2">The sequence shown here is derived from an EMBL/GenBank/DDBJ whole genome shotgun (WGS) entry which is preliminary data.</text>
</comment>
<dbReference type="PANTHER" id="PTHR11803">
    <property type="entry name" value="2-IMINOBUTANOATE/2-IMINOPROPANOATE DEAMINASE RIDA"/>
    <property type="match status" value="1"/>
</dbReference>
<keyword evidence="3" id="KW-1185">Reference proteome</keyword>
<dbReference type="SUPFAM" id="SSF55298">
    <property type="entry name" value="YjgF-like"/>
    <property type="match status" value="1"/>
</dbReference>
<name>A0A328VQF2_9CHLR</name>
<dbReference type="Pfam" id="PF01042">
    <property type="entry name" value="Ribonuc_L-PSP"/>
    <property type="match status" value="1"/>
</dbReference>
<comment type="similarity">
    <text evidence="1">Belongs to the RutC family.</text>
</comment>
<dbReference type="OrthoDB" id="9803101at2"/>
<dbReference type="PANTHER" id="PTHR11803:SF39">
    <property type="entry name" value="2-IMINOBUTANOATE_2-IMINOPROPANOATE DEAMINASE"/>
    <property type="match status" value="1"/>
</dbReference>